<protein>
    <submittedName>
        <fullName evidence="1">Uncharacterized protein</fullName>
    </submittedName>
</protein>
<reference evidence="1 2" key="1">
    <citation type="submission" date="2020-04" db="EMBL/GenBank/DDBJ databases">
        <authorList>
            <person name="Klaysubun C."/>
            <person name="Duangmal K."/>
            <person name="Lipun K."/>
        </authorList>
    </citation>
    <scope>NUCLEOTIDE SEQUENCE [LARGE SCALE GENOMIC DNA]</scope>
    <source>
        <strain evidence="1 2">JCM 11839</strain>
    </source>
</reference>
<accession>A0ABX1RBZ2</accession>
<gene>
    <name evidence="1" type="ORF">HF577_12460</name>
</gene>
<organism evidence="1 2">
    <name type="scientific">Pseudonocardia xinjiangensis</name>
    <dbReference type="NCBI Taxonomy" id="75289"/>
    <lineage>
        <taxon>Bacteria</taxon>
        <taxon>Bacillati</taxon>
        <taxon>Actinomycetota</taxon>
        <taxon>Actinomycetes</taxon>
        <taxon>Pseudonocardiales</taxon>
        <taxon>Pseudonocardiaceae</taxon>
        <taxon>Pseudonocardia</taxon>
    </lineage>
</organism>
<evidence type="ECO:0000313" key="1">
    <source>
        <dbReference type="EMBL" id="NMH77892.1"/>
    </source>
</evidence>
<comment type="caution">
    <text evidence="1">The sequence shown here is derived from an EMBL/GenBank/DDBJ whole genome shotgun (WGS) entry which is preliminary data.</text>
</comment>
<dbReference type="Proteomes" id="UP001296706">
    <property type="component" value="Unassembled WGS sequence"/>
</dbReference>
<keyword evidence="2" id="KW-1185">Reference proteome</keyword>
<proteinExistence type="predicted"/>
<name>A0ABX1RBZ2_9PSEU</name>
<evidence type="ECO:0000313" key="2">
    <source>
        <dbReference type="Proteomes" id="UP001296706"/>
    </source>
</evidence>
<dbReference type="RefSeq" id="WP_169395969.1">
    <property type="nucleotide sequence ID" value="NZ_BAAAJH010000037.1"/>
</dbReference>
<dbReference type="EMBL" id="JAAXKY010000032">
    <property type="protein sequence ID" value="NMH77892.1"/>
    <property type="molecule type" value="Genomic_DNA"/>
</dbReference>
<sequence length="47" mass="5647">MKARGIGLFVIGSASKRKWHDGWYDNDHKWHDGYWYDDNDDDDDDDD</sequence>